<accession>A0A917WUM5</accession>
<evidence type="ECO:0000313" key="3">
    <source>
        <dbReference type="Proteomes" id="UP000642070"/>
    </source>
</evidence>
<dbReference type="AlphaFoldDB" id="A0A917WUM5"/>
<evidence type="ECO:0000313" key="2">
    <source>
        <dbReference type="EMBL" id="GGM30201.1"/>
    </source>
</evidence>
<dbReference type="InterPro" id="IPR014922">
    <property type="entry name" value="YdhG-like"/>
</dbReference>
<organism evidence="2 3">
    <name type="scientific">Dactylosporangium sucinum</name>
    <dbReference type="NCBI Taxonomy" id="1424081"/>
    <lineage>
        <taxon>Bacteria</taxon>
        <taxon>Bacillati</taxon>
        <taxon>Actinomycetota</taxon>
        <taxon>Actinomycetes</taxon>
        <taxon>Micromonosporales</taxon>
        <taxon>Micromonosporaceae</taxon>
        <taxon>Dactylosporangium</taxon>
    </lineage>
</organism>
<sequence>MADDSDVTAFLATVPDAQRRADAERLCELAAEVTGAPPALWSGSIIGFGSHHYRYESGREGDTPAIGFSPRKAALVLYYLPDDESLRARLGSHTTGKGCVYVKRLADVDEEVLGELIRAAFQTRNVT</sequence>
<reference evidence="2" key="1">
    <citation type="journal article" date="2014" name="Int. J. Syst. Evol. Microbiol.">
        <title>Complete genome sequence of Corynebacterium casei LMG S-19264T (=DSM 44701T), isolated from a smear-ripened cheese.</title>
        <authorList>
            <consortium name="US DOE Joint Genome Institute (JGI-PGF)"/>
            <person name="Walter F."/>
            <person name="Albersmeier A."/>
            <person name="Kalinowski J."/>
            <person name="Ruckert C."/>
        </authorList>
    </citation>
    <scope>NUCLEOTIDE SEQUENCE</scope>
    <source>
        <strain evidence="2">JCM 19831</strain>
    </source>
</reference>
<dbReference type="RefSeq" id="WP_190250829.1">
    <property type="nucleotide sequence ID" value="NZ_BMPI01000014.1"/>
</dbReference>
<gene>
    <name evidence="2" type="ORF">GCM10007977_034340</name>
</gene>
<comment type="caution">
    <text evidence="2">The sequence shown here is derived from an EMBL/GenBank/DDBJ whole genome shotgun (WGS) entry which is preliminary data.</text>
</comment>
<keyword evidence="3" id="KW-1185">Reference proteome</keyword>
<dbReference type="EMBL" id="BMPI01000014">
    <property type="protein sequence ID" value="GGM30201.1"/>
    <property type="molecule type" value="Genomic_DNA"/>
</dbReference>
<name>A0A917WUM5_9ACTN</name>
<proteinExistence type="predicted"/>
<reference evidence="2" key="2">
    <citation type="submission" date="2020-09" db="EMBL/GenBank/DDBJ databases">
        <authorList>
            <person name="Sun Q."/>
            <person name="Ohkuma M."/>
        </authorList>
    </citation>
    <scope>NUCLEOTIDE SEQUENCE</scope>
    <source>
        <strain evidence="2">JCM 19831</strain>
    </source>
</reference>
<evidence type="ECO:0000259" key="1">
    <source>
        <dbReference type="Pfam" id="PF08818"/>
    </source>
</evidence>
<dbReference type="Pfam" id="PF08818">
    <property type="entry name" value="DUF1801"/>
    <property type="match status" value="1"/>
</dbReference>
<dbReference type="SUPFAM" id="SSF159888">
    <property type="entry name" value="YdhG-like"/>
    <property type="match status" value="1"/>
</dbReference>
<protein>
    <recommendedName>
        <fullName evidence="1">YdhG-like domain-containing protein</fullName>
    </recommendedName>
</protein>
<feature type="domain" description="YdhG-like" evidence="1">
    <location>
        <begin position="19"/>
        <end position="120"/>
    </location>
</feature>
<dbReference type="Proteomes" id="UP000642070">
    <property type="component" value="Unassembled WGS sequence"/>
</dbReference>